<reference evidence="1 2" key="1">
    <citation type="journal article" date="2012" name="PLoS Pathog.">
        <title>Diverse lifestyles and strategies of plant pathogenesis encoded in the genomes of eighteen Dothideomycetes fungi.</title>
        <authorList>
            <person name="Ohm R.A."/>
            <person name="Feau N."/>
            <person name="Henrissat B."/>
            <person name="Schoch C.L."/>
            <person name="Horwitz B.A."/>
            <person name="Barry K.W."/>
            <person name="Condon B.J."/>
            <person name="Copeland A.C."/>
            <person name="Dhillon B."/>
            <person name="Glaser F."/>
            <person name="Hesse C.N."/>
            <person name="Kosti I."/>
            <person name="LaButti K."/>
            <person name="Lindquist E.A."/>
            <person name="Lucas S."/>
            <person name="Salamov A.A."/>
            <person name="Bradshaw R.E."/>
            <person name="Ciuffetti L."/>
            <person name="Hamelin R.C."/>
            <person name="Kema G.H.J."/>
            <person name="Lawrence C."/>
            <person name="Scott J.A."/>
            <person name="Spatafora J.W."/>
            <person name="Turgeon B.G."/>
            <person name="de Wit P.J.G.M."/>
            <person name="Zhong S."/>
            <person name="Goodwin S.B."/>
            <person name="Grigoriev I.V."/>
        </authorList>
    </citation>
    <scope>NUCLEOTIDE SEQUENCE [LARGE SCALE GENOMIC DNA]</scope>
    <source>
        <strain evidence="1 2">UAMH 10762</strain>
    </source>
</reference>
<dbReference type="EMBL" id="KB445556">
    <property type="protein sequence ID" value="EMC95600.1"/>
    <property type="molecule type" value="Genomic_DNA"/>
</dbReference>
<dbReference type="AlphaFoldDB" id="M2N9V4"/>
<dbReference type="PANTHER" id="PTHR15837:SF5">
    <property type="entry name" value="NYN DOMAIN-CONTAINING PROTEIN"/>
    <property type="match status" value="1"/>
</dbReference>
<dbReference type="Gene3D" id="3.40.50.1010">
    <property type="entry name" value="5'-nuclease"/>
    <property type="match status" value="1"/>
</dbReference>
<evidence type="ECO:0008006" key="3">
    <source>
        <dbReference type="Google" id="ProtNLM"/>
    </source>
</evidence>
<dbReference type="OMA" id="ELYAWEC"/>
<evidence type="ECO:0000313" key="2">
    <source>
        <dbReference type="Proteomes" id="UP000011761"/>
    </source>
</evidence>
<organism evidence="1 2">
    <name type="scientific">Baudoinia panamericana (strain UAMH 10762)</name>
    <name type="common">Angels' share fungus</name>
    <name type="synonym">Baudoinia compniacensis (strain UAMH 10762)</name>
    <dbReference type="NCBI Taxonomy" id="717646"/>
    <lineage>
        <taxon>Eukaryota</taxon>
        <taxon>Fungi</taxon>
        <taxon>Dikarya</taxon>
        <taxon>Ascomycota</taxon>
        <taxon>Pezizomycotina</taxon>
        <taxon>Dothideomycetes</taxon>
        <taxon>Dothideomycetidae</taxon>
        <taxon>Mycosphaerellales</taxon>
        <taxon>Teratosphaeriaceae</taxon>
        <taxon>Baudoinia</taxon>
    </lineage>
</organism>
<protein>
    <recommendedName>
        <fullName evidence="3">NYN domain-containing protein</fullName>
    </recommendedName>
</protein>
<dbReference type="Proteomes" id="UP000011761">
    <property type="component" value="Unassembled WGS sequence"/>
</dbReference>
<dbReference type="eggNOG" id="ENOG502S3QT">
    <property type="taxonomic scope" value="Eukaryota"/>
</dbReference>
<keyword evidence="2" id="KW-1185">Reference proteome</keyword>
<gene>
    <name evidence="1" type="ORF">BAUCODRAFT_70827</name>
</gene>
<dbReference type="STRING" id="717646.M2N9V4"/>
<proteinExistence type="predicted"/>
<name>M2N9V4_BAUPA</name>
<dbReference type="GO" id="GO:0006606">
    <property type="term" value="P:protein import into nucleus"/>
    <property type="evidence" value="ECO:0007669"/>
    <property type="project" value="TreeGrafter"/>
</dbReference>
<dbReference type="GO" id="GO:0005085">
    <property type="term" value="F:guanyl-nucleotide exchange factor activity"/>
    <property type="evidence" value="ECO:0007669"/>
    <property type="project" value="TreeGrafter"/>
</dbReference>
<dbReference type="PANTHER" id="PTHR15837">
    <property type="entry name" value="RAN GUANINE NUCLEOTIDE RELEASE FACTOR"/>
    <property type="match status" value="1"/>
</dbReference>
<dbReference type="GO" id="GO:0005634">
    <property type="term" value="C:nucleus"/>
    <property type="evidence" value="ECO:0007669"/>
    <property type="project" value="TreeGrafter"/>
</dbReference>
<dbReference type="GO" id="GO:0031267">
    <property type="term" value="F:small GTPase binding"/>
    <property type="evidence" value="ECO:0007669"/>
    <property type="project" value="TreeGrafter"/>
</dbReference>
<accession>M2N9V4</accession>
<dbReference type="RefSeq" id="XP_007676928.1">
    <property type="nucleotide sequence ID" value="XM_007678738.1"/>
</dbReference>
<dbReference type="OrthoDB" id="5590473at2759"/>
<dbReference type="InterPro" id="IPR007681">
    <property type="entry name" value="Mog1"/>
</dbReference>
<dbReference type="KEGG" id="bcom:BAUCODRAFT_70827"/>
<sequence>MHFVPSTVQPPNQPTAASLITKPSTAHAIKPNATINQNIPPVIAKSKHVIEPKVVRTGEDRNWALLMKLIGDFWEDRGHLIAPMNLTTHNNDPNGIHVFVDASNIFIGFTDQLKRARGIPSYAQVPQVDLSFDALALLMERRRPVAKRVLAGSTPHLPAFDKAKAVGYECSILEKVYKARELTERQLFFKEHDRFGRPYSGGSGSETGSTPQYAPARMIEQGVDEILHLKILESVIDAEKPSTIVLATGDAAQAEYSPGFMVMVERALKKGWKVELVSWSHNISNAYKRRDWLEAWGQHFRVVYLDDYAEELLEM</sequence>
<evidence type="ECO:0000313" key="1">
    <source>
        <dbReference type="EMBL" id="EMC95600.1"/>
    </source>
</evidence>
<dbReference type="GeneID" id="19116619"/>
<dbReference type="CDD" id="cd18724">
    <property type="entry name" value="PIN_LabA-like"/>
    <property type="match status" value="1"/>
</dbReference>
<dbReference type="HOGENOM" id="CLU_076632_0_0_1"/>